<feature type="compositionally biased region" description="Basic and acidic residues" evidence="2">
    <location>
        <begin position="59"/>
        <end position="68"/>
    </location>
</feature>
<evidence type="ECO:0008006" key="5">
    <source>
        <dbReference type="Google" id="ProtNLM"/>
    </source>
</evidence>
<keyword evidence="1" id="KW-0175">Coiled coil</keyword>
<dbReference type="EMBL" id="JBHTHR010000506">
    <property type="protein sequence ID" value="MFD0802540.1"/>
    <property type="molecule type" value="Genomic_DNA"/>
</dbReference>
<feature type="region of interest" description="Disordered" evidence="2">
    <location>
        <begin position="52"/>
        <end position="74"/>
    </location>
</feature>
<feature type="coiled-coil region" evidence="1">
    <location>
        <begin position="6"/>
        <end position="36"/>
    </location>
</feature>
<sequence length="74" mass="8257">MKRRELSHTEQLRQALSEREAQLQEAKARLAALEGSTSLQVGRALTAAAKRPGRGLVRLPRDLSHTEQQRQALS</sequence>
<organism evidence="3 4">
    <name type="scientific">Streptomonospora algeriensis</name>
    <dbReference type="NCBI Taxonomy" id="995084"/>
    <lineage>
        <taxon>Bacteria</taxon>
        <taxon>Bacillati</taxon>
        <taxon>Actinomycetota</taxon>
        <taxon>Actinomycetes</taxon>
        <taxon>Streptosporangiales</taxon>
        <taxon>Nocardiopsidaceae</taxon>
        <taxon>Streptomonospora</taxon>
    </lineage>
</organism>
<evidence type="ECO:0000256" key="2">
    <source>
        <dbReference type="SAM" id="MobiDB-lite"/>
    </source>
</evidence>
<feature type="non-terminal residue" evidence="3">
    <location>
        <position position="74"/>
    </location>
</feature>
<reference evidence="4" key="1">
    <citation type="journal article" date="2019" name="Int. J. Syst. Evol. Microbiol.">
        <title>The Global Catalogue of Microorganisms (GCM) 10K type strain sequencing project: providing services to taxonomists for standard genome sequencing and annotation.</title>
        <authorList>
            <consortium name="The Broad Institute Genomics Platform"/>
            <consortium name="The Broad Institute Genome Sequencing Center for Infectious Disease"/>
            <person name="Wu L."/>
            <person name="Ma J."/>
        </authorList>
    </citation>
    <scope>NUCLEOTIDE SEQUENCE [LARGE SCALE GENOMIC DNA]</scope>
    <source>
        <strain evidence="4">CCUG 63369</strain>
    </source>
</reference>
<comment type="caution">
    <text evidence="3">The sequence shown here is derived from an EMBL/GenBank/DDBJ whole genome shotgun (WGS) entry which is preliminary data.</text>
</comment>
<evidence type="ECO:0000313" key="4">
    <source>
        <dbReference type="Proteomes" id="UP001596956"/>
    </source>
</evidence>
<evidence type="ECO:0000256" key="1">
    <source>
        <dbReference type="SAM" id="Coils"/>
    </source>
</evidence>
<protein>
    <recommendedName>
        <fullName evidence="5">Mobilization protein</fullName>
    </recommendedName>
</protein>
<accession>A0ABW3BHK9</accession>
<keyword evidence="4" id="KW-1185">Reference proteome</keyword>
<evidence type="ECO:0000313" key="3">
    <source>
        <dbReference type="EMBL" id="MFD0802540.1"/>
    </source>
</evidence>
<name>A0ABW3BHK9_9ACTN</name>
<proteinExistence type="predicted"/>
<gene>
    <name evidence="3" type="ORF">ACFQZU_14605</name>
</gene>
<dbReference type="Proteomes" id="UP001596956">
    <property type="component" value="Unassembled WGS sequence"/>
</dbReference>